<reference evidence="1 2" key="1">
    <citation type="submission" date="2024-10" db="EMBL/GenBank/DDBJ databases">
        <title>The Natural Products Discovery Center: Release of the First 8490 Sequenced Strains for Exploring Actinobacteria Biosynthetic Diversity.</title>
        <authorList>
            <person name="Kalkreuter E."/>
            <person name="Kautsar S.A."/>
            <person name="Yang D."/>
            <person name="Bader C.D."/>
            <person name="Teijaro C.N."/>
            <person name="Fluegel L."/>
            <person name="Davis C.M."/>
            <person name="Simpson J.R."/>
            <person name="Lauterbach L."/>
            <person name="Steele A.D."/>
            <person name="Gui C."/>
            <person name="Meng S."/>
            <person name="Li G."/>
            <person name="Viehrig K."/>
            <person name="Ye F."/>
            <person name="Su P."/>
            <person name="Kiefer A.F."/>
            <person name="Nichols A."/>
            <person name="Cepeda A.J."/>
            <person name="Yan W."/>
            <person name="Fan B."/>
            <person name="Jiang Y."/>
            <person name="Adhikari A."/>
            <person name="Zheng C.-J."/>
            <person name="Schuster L."/>
            <person name="Cowan T.M."/>
            <person name="Smanski M.J."/>
            <person name="Chevrette M.G."/>
            <person name="De Carvalho L.P.S."/>
            <person name="Shen B."/>
        </authorList>
    </citation>
    <scope>NUCLEOTIDE SEQUENCE [LARGE SCALE GENOMIC DNA]</scope>
    <source>
        <strain evidence="1 2">NPDC001650</strain>
    </source>
</reference>
<gene>
    <name evidence="1" type="ORF">ACFYZM_33640</name>
</gene>
<name>A0ABW6U8M2_9ACTN</name>
<sequence>MIGFRGRVFGEVVLFGGAFAALFAAEMFLLDAAVGQAGQEQDRAGCQVSVGERRVRWCAGCGLGAFVG</sequence>
<organism evidence="1 2">
    <name type="scientific">Streptomyces nondiastaticus</name>
    <dbReference type="NCBI Taxonomy" id="3154512"/>
    <lineage>
        <taxon>Bacteria</taxon>
        <taxon>Bacillati</taxon>
        <taxon>Actinomycetota</taxon>
        <taxon>Actinomycetes</taxon>
        <taxon>Kitasatosporales</taxon>
        <taxon>Streptomycetaceae</taxon>
        <taxon>Streptomyces</taxon>
    </lineage>
</organism>
<protein>
    <submittedName>
        <fullName evidence="1">Uncharacterized protein</fullName>
    </submittedName>
</protein>
<dbReference type="Proteomes" id="UP001602123">
    <property type="component" value="Unassembled WGS sequence"/>
</dbReference>
<comment type="caution">
    <text evidence="1">The sequence shown here is derived from an EMBL/GenBank/DDBJ whole genome shotgun (WGS) entry which is preliminary data.</text>
</comment>
<keyword evidence="2" id="KW-1185">Reference proteome</keyword>
<dbReference type="EMBL" id="JBIAUT010000021">
    <property type="protein sequence ID" value="MFF4221181.1"/>
    <property type="molecule type" value="Genomic_DNA"/>
</dbReference>
<evidence type="ECO:0000313" key="2">
    <source>
        <dbReference type="Proteomes" id="UP001602123"/>
    </source>
</evidence>
<evidence type="ECO:0000313" key="1">
    <source>
        <dbReference type="EMBL" id="MFF4221181.1"/>
    </source>
</evidence>
<dbReference type="RefSeq" id="WP_388634478.1">
    <property type="nucleotide sequence ID" value="NZ_JBIAUT010000021.1"/>
</dbReference>
<accession>A0ABW6U8M2</accession>
<proteinExistence type="predicted"/>